<evidence type="ECO:0000313" key="3">
    <source>
        <dbReference type="Proteomes" id="UP001479436"/>
    </source>
</evidence>
<feature type="region of interest" description="Disordered" evidence="1">
    <location>
        <begin position="1"/>
        <end position="54"/>
    </location>
</feature>
<evidence type="ECO:0000256" key="1">
    <source>
        <dbReference type="SAM" id="MobiDB-lite"/>
    </source>
</evidence>
<feature type="compositionally biased region" description="Low complexity" evidence="1">
    <location>
        <begin position="20"/>
        <end position="37"/>
    </location>
</feature>
<organism evidence="2 3">
    <name type="scientific">Basidiobolus ranarum</name>
    <dbReference type="NCBI Taxonomy" id="34480"/>
    <lineage>
        <taxon>Eukaryota</taxon>
        <taxon>Fungi</taxon>
        <taxon>Fungi incertae sedis</taxon>
        <taxon>Zoopagomycota</taxon>
        <taxon>Entomophthoromycotina</taxon>
        <taxon>Basidiobolomycetes</taxon>
        <taxon>Basidiobolales</taxon>
        <taxon>Basidiobolaceae</taxon>
        <taxon>Basidiobolus</taxon>
    </lineage>
</organism>
<dbReference type="EMBL" id="JASJQH010000116">
    <property type="protein sequence ID" value="KAK9766881.1"/>
    <property type="molecule type" value="Genomic_DNA"/>
</dbReference>
<name>A0ABR2WZG6_9FUNG</name>
<feature type="compositionally biased region" description="Polar residues" evidence="1">
    <location>
        <begin position="38"/>
        <end position="54"/>
    </location>
</feature>
<accession>A0ABR2WZG6</accession>
<gene>
    <name evidence="2" type="ORF">K7432_003704</name>
</gene>
<sequence length="54" mass="5910">MLVNPRFFEDPSELVNDSVPPTRRTTSAPTSTGTAPRRNQNGYLTQASGSEDKD</sequence>
<dbReference type="Proteomes" id="UP001479436">
    <property type="component" value="Unassembled WGS sequence"/>
</dbReference>
<comment type="caution">
    <text evidence="2">The sequence shown here is derived from an EMBL/GenBank/DDBJ whole genome shotgun (WGS) entry which is preliminary data.</text>
</comment>
<keyword evidence="3" id="KW-1185">Reference proteome</keyword>
<protein>
    <submittedName>
        <fullName evidence="2">Uncharacterized protein</fullName>
    </submittedName>
</protein>
<reference evidence="2 3" key="1">
    <citation type="submission" date="2023-04" db="EMBL/GenBank/DDBJ databases">
        <title>Genome of Basidiobolus ranarum AG-B5.</title>
        <authorList>
            <person name="Stajich J.E."/>
            <person name="Carter-House D."/>
            <person name="Gryganskyi A."/>
        </authorList>
    </citation>
    <scope>NUCLEOTIDE SEQUENCE [LARGE SCALE GENOMIC DNA]</scope>
    <source>
        <strain evidence="2 3">AG-B5</strain>
    </source>
</reference>
<proteinExistence type="predicted"/>
<evidence type="ECO:0000313" key="2">
    <source>
        <dbReference type="EMBL" id="KAK9766881.1"/>
    </source>
</evidence>